<dbReference type="Proteomes" id="UP000681722">
    <property type="component" value="Unassembled WGS sequence"/>
</dbReference>
<dbReference type="EMBL" id="CAJOBC010100521">
    <property type="protein sequence ID" value="CAF4467728.1"/>
    <property type="molecule type" value="Genomic_DNA"/>
</dbReference>
<gene>
    <name evidence="1" type="ORF">GPM918_LOCUS41961</name>
    <name evidence="2" type="ORF">SRO942_LOCUS43105</name>
</gene>
<evidence type="ECO:0000313" key="3">
    <source>
        <dbReference type="Proteomes" id="UP000663829"/>
    </source>
</evidence>
<protein>
    <submittedName>
        <fullName evidence="1">Uncharacterized protein</fullName>
    </submittedName>
</protein>
<keyword evidence="3" id="KW-1185">Reference proteome</keyword>
<feature type="non-terminal residue" evidence="1">
    <location>
        <position position="1"/>
    </location>
</feature>
<proteinExistence type="predicted"/>
<evidence type="ECO:0000313" key="1">
    <source>
        <dbReference type="EMBL" id="CAF1594204.1"/>
    </source>
</evidence>
<comment type="caution">
    <text evidence="1">The sequence shown here is derived from an EMBL/GenBank/DDBJ whole genome shotgun (WGS) entry which is preliminary data.</text>
</comment>
<evidence type="ECO:0000313" key="2">
    <source>
        <dbReference type="EMBL" id="CAF4467728.1"/>
    </source>
</evidence>
<dbReference type="EMBL" id="CAJNOQ010034287">
    <property type="protein sequence ID" value="CAF1594204.1"/>
    <property type="molecule type" value="Genomic_DNA"/>
</dbReference>
<dbReference type="Proteomes" id="UP000663829">
    <property type="component" value="Unassembled WGS sequence"/>
</dbReference>
<organism evidence="1 3">
    <name type="scientific">Didymodactylos carnosus</name>
    <dbReference type="NCBI Taxonomy" id="1234261"/>
    <lineage>
        <taxon>Eukaryota</taxon>
        <taxon>Metazoa</taxon>
        <taxon>Spiralia</taxon>
        <taxon>Gnathifera</taxon>
        <taxon>Rotifera</taxon>
        <taxon>Eurotatoria</taxon>
        <taxon>Bdelloidea</taxon>
        <taxon>Philodinida</taxon>
        <taxon>Philodinidae</taxon>
        <taxon>Didymodactylos</taxon>
    </lineage>
</organism>
<dbReference type="AlphaFoldDB" id="A0A816ADI9"/>
<reference evidence="1" key="1">
    <citation type="submission" date="2021-02" db="EMBL/GenBank/DDBJ databases">
        <authorList>
            <person name="Nowell W R."/>
        </authorList>
    </citation>
    <scope>NUCLEOTIDE SEQUENCE</scope>
</reference>
<name>A0A816ADI9_9BILA</name>
<accession>A0A816ADI9</accession>
<sequence length="259" mass="30664">KIDNEHKLKLTDIQTLINEKFNKTYSLFQIGTVLKRLDKPYSVDYQFANFIDLDKRLLKHYELSSSTSLHISILPFVKKCLICTTNLQFNHSKYITIFDLTSTLPGQKFNNLLSKLHENENSPNVNNSNFKKIDRRSLQDNWMLYQFCLMSFFFKQSKYVEIAFSMASEDILLKMTDKYQHLNQNFTNFWGTHRVLNLKCRDTLHCSIAFTCDGWQKGDRNICANKDIYEYSEEMGMFYFVKLLPYSSEVEIYCSESCY</sequence>